<dbReference type="EMBL" id="JAGGNH010000002">
    <property type="protein sequence ID" value="KAJ0981434.1"/>
    <property type="molecule type" value="Genomic_DNA"/>
</dbReference>
<reference evidence="2" key="2">
    <citation type="journal article" date="2022" name="Hortic Res">
        <title>The genome of Dioscorea zingiberensis sheds light on the biosynthesis, origin and evolution of the medicinally important diosgenin saponins.</title>
        <authorList>
            <person name="Li Y."/>
            <person name="Tan C."/>
            <person name="Li Z."/>
            <person name="Guo J."/>
            <person name="Li S."/>
            <person name="Chen X."/>
            <person name="Wang C."/>
            <person name="Dai X."/>
            <person name="Yang H."/>
            <person name="Song W."/>
            <person name="Hou L."/>
            <person name="Xu J."/>
            <person name="Tong Z."/>
            <person name="Xu A."/>
            <person name="Yuan X."/>
            <person name="Wang W."/>
            <person name="Yang Q."/>
            <person name="Chen L."/>
            <person name="Sun Z."/>
            <person name="Wang K."/>
            <person name="Pan B."/>
            <person name="Chen J."/>
            <person name="Bao Y."/>
            <person name="Liu F."/>
            <person name="Qi X."/>
            <person name="Gang D.R."/>
            <person name="Wen J."/>
            <person name="Li J."/>
        </authorList>
    </citation>
    <scope>NUCLEOTIDE SEQUENCE</scope>
    <source>
        <strain evidence="2">Dzin_1.0</strain>
    </source>
</reference>
<evidence type="ECO:0000256" key="1">
    <source>
        <dbReference type="SAM" id="MobiDB-lite"/>
    </source>
</evidence>
<feature type="compositionally biased region" description="Polar residues" evidence="1">
    <location>
        <begin position="32"/>
        <end position="42"/>
    </location>
</feature>
<protein>
    <submittedName>
        <fullName evidence="2">Uncharacterized protein</fullName>
    </submittedName>
</protein>
<proteinExistence type="predicted"/>
<comment type="caution">
    <text evidence="2">The sequence shown here is derived from an EMBL/GenBank/DDBJ whole genome shotgun (WGS) entry which is preliminary data.</text>
</comment>
<organism evidence="2 3">
    <name type="scientific">Dioscorea zingiberensis</name>
    <dbReference type="NCBI Taxonomy" id="325984"/>
    <lineage>
        <taxon>Eukaryota</taxon>
        <taxon>Viridiplantae</taxon>
        <taxon>Streptophyta</taxon>
        <taxon>Embryophyta</taxon>
        <taxon>Tracheophyta</taxon>
        <taxon>Spermatophyta</taxon>
        <taxon>Magnoliopsida</taxon>
        <taxon>Liliopsida</taxon>
        <taxon>Dioscoreales</taxon>
        <taxon>Dioscoreaceae</taxon>
        <taxon>Dioscorea</taxon>
    </lineage>
</organism>
<dbReference type="Proteomes" id="UP001085076">
    <property type="component" value="Miscellaneous, Linkage group lg02"/>
</dbReference>
<name>A0A9D5CYP3_9LILI</name>
<feature type="region of interest" description="Disordered" evidence="1">
    <location>
        <begin position="18"/>
        <end position="51"/>
    </location>
</feature>
<evidence type="ECO:0000313" key="3">
    <source>
        <dbReference type="Proteomes" id="UP001085076"/>
    </source>
</evidence>
<keyword evidence="3" id="KW-1185">Reference proteome</keyword>
<gene>
    <name evidence="2" type="ORF">J5N97_009689</name>
</gene>
<evidence type="ECO:0000313" key="2">
    <source>
        <dbReference type="EMBL" id="KAJ0981434.1"/>
    </source>
</evidence>
<sequence length="68" mass="7615">MHSSRLNKIHKEIICSIIPEPDPGHGREPRPSATNSASTLRRPSQHHRPPISCQDFDLINWCPYGSSG</sequence>
<dbReference type="AlphaFoldDB" id="A0A9D5CYP3"/>
<accession>A0A9D5CYP3</accession>
<reference evidence="2" key="1">
    <citation type="submission" date="2021-03" db="EMBL/GenBank/DDBJ databases">
        <authorList>
            <person name="Li Z."/>
            <person name="Yang C."/>
        </authorList>
    </citation>
    <scope>NUCLEOTIDE SEQUENCE</scope>
    <source>
        <strain evidence="2">Dzin_1.0</strain>
        <tissue evidence="2">Leaf</tissue>
    </source>
</reference>